<dbReference type="Proteomes" id="UP000317691">
    <property type="component" value="Unassembled WGS sequence"/>
</dbReference>
<dbReference type="InterPro" id="IPR036412">
    <property type="entry name" value="HAD-like_sf"/>
</dbReference>
<feature type="region of interest" description="Disordered" evidence="1">
    <location>
        <begin position="1"/>
        <end position="29"/>
    </location>
</feature>
<sequence length="273" mass="30553">MSPIQVGSGPARLRCDHGPHRPVTQRRFDPRRTELKRSVQPQVHTMRLILFDIDGTLLRDGMASKIAFARALRETYNATGPVNGFKFAGMTDPECVTEIMRLAGVDDQTIHTRREECLRRYVELLRIEMPLHDDAKLYPGVRELLERLNKLDDVLVGLLTGNVLRGAELKLKRWDLERYFRFGAYGDDHENRSVLAQIALEKARSLSGHPFTGGDTTVIGDTPKDIACARAIGARAVVVATGSVSREDLKESKPDALLDSFENHNAALRALFP</sequence>
<name>A0A538THT3_UNCEI</name>
<dbReference type="GO" id="GO:0006281">
    <property type="term" value="P:DNA repair"/>
    <property type="evidence" value="ECO:0007669"/>
    <property type="project" value="TreeGrafter"/>
</dbReference>
<dbReference type="InterPro" id="IPR023214">
    <property type="entry name" value="HAD_sf"/>
</dbReference>
<dbReference type="GO" id="GO:0008967">
    <property type="term" value="F:phosphoglycolate phosphatase activity"/>
    <property type="evidence" value="ECO:0007669"/>
    <property type="project" value="TreeGrafter"/>
</dbReference>
<organism evidence="2 3">
    <name type="scientific">Eiseniibacteriota bacterium</name>
    <dbReference type="NCBI Taxonomy" id="2212470"/>
    <lineage>
        <taxon>Bacteria</taxon>
        <taxon>Candidatus Eiseniibacteriota</taxon>
    </lineage>
</organism>
<dbReference type="InterPro" id="IPR023198">
    <property type="entry name" value="PGP-like_dom2"/>
</dbReference>
<evidence type="ECO:0000313" key="2">
    <source>
        <dbReference type="EMBL" id="TMQ63179.1"/>
    </source>
</evidence>
<proteinExistence type="predicted"/>
<dbReference type="SUPFAM" id="SSF56784">
    <property type="entry name" value="HAD-like"/>
    <property type="match status" value="1"/>
</dbReference>
<protein>
    <submittedName>
        <fullName evidence="2">HAD family hydrolase</fullName>
    </submittedName>
</protein>
<dbReference type="GO" id="GO:0005829">
    <property type="term" value="C:cytosol"/>
    <property type="evidence" value="ECO:0007669"/>
    <property type="project" value="TreeGrafter"/>
</dbReference>
<evidence type="ECO:0000313" key="3">
    <source>
        <dbReference type="Proteomes" id="UP000317691"/>
    </source>
</evidence>
<dbReference type="PANTHER" id="PTHR43434:SF1">
    <property type="entry name" value="PHOSPHOGLYCOLATE PHOSPHATASE"/>
    <property type="match status" value="1"/>
</dbReference>
<comment type="caution">
    <text evidence="2">The sequence shown here is derived from an EMBL/GenBank/DDBJ whole genome shotgun (WGS) entry which is preliminary data.</text>
</comment>
<dbReference type="Gene3D" id="1.10.150.240">
    <property type="entry name" value="Putative phosphatase, domain 2"/>
    <property type="match status" value="1"/>
</dbReference>
<keyword evidence="2" id="KW-0378">Hydrolase</keyword>
<gene>
    <name evidence="2" type="ORF">E6K79_11080</name>
</gene>
<dbReference type="AlphaFoldDB" id="A0A538THT3"/>
<dbReference type="PANTHER" id="PTHR43434">
    <property type="entry name" value="PHOSPHOGLYCOLATE PHOSPHATASE"/>
    <property type="match status" value="1"/>
</dbReference>
<evidence type="ECO:0000256" key="1">
    <source>
        <dbReference type="SAM" id="MobiDB-lite"/>
    </source>
</evidence>
<dbReference type="EMBL" id="VBOZ01000033">
    <property type="protein sequence ID" value="TMQ63179.1"/>
    <property type="molecule type" value="Genomic_DNA"/>
</dbReference>
<dbReference type="InterPro" id="IPR050155">
    <property type="entry name" value="HAD-like_hydrolase_sf"/>
</dbReference>
<accession>A0A538THT3</accession>
<reference evidence="2 3" key="1">
    <citation type="journal article" date="2019" name="Nat. Microbiol.">
        <title>Mediterranean grassland soil C-N compound turnover is dependent on rainfall and depth, and is mediated by genomically divergent microorganisms.</title>
        <authorList>
            <person name="Diamond S."/>
            <person name="Andeer P.F."/>
            <person name="Li Z."/>
            <person name="Crits-Christoph A."/>
            <person name="Burstein D."/>
            <person name="Anantharaman K."/>
            <person name="Lane K.R."/>
            <person name="Thomas B.C."/>
            <person name="Pan C."/>
            <person name="Northen T.R."/>
            <person name="Banfield J.F."/>
        </authorList>
    </citation>
    <scope>NUCLEOTIDE SEQUENCE [LARGE SCALE GENOMIC DNA]</scope>
    <source>
        <strain evidence="2">WS_9</strain>
    </source>
</reference>
<dbReference type="Pfam" id="PF00702">
    <property type="entry name" value="Hydrolase"/>
    <property type="match status" value="1"/>
</dbReference>
<dbReference type="Gene3D" id="3.40.50.1000">
    <property type="entry name" value="HAD superfamily/HAD-like"/>
    <property type="match status" value="1"/>
</dbReference>